<dbReference type="EC" id="3.4.17.19" evidence="1"/>
<comment type="cofactor">
    <cofactor evidence="2">
        <name>Zn(2+)</name>
        <dbReference type="ChEBI" id="CHEBI:29105"/>
    </cofactor>
    <text evidence="2">Binds 1 zinc ion per subunit.</text>
</comment>
<dbReference type="PATRIC" id="fig|389348.3.peg.1594"/>
<dbReference type="CDD" id="cd06460">
    <property type="entry name" value="M32_Taq"/>
    <property type="match status" value="1"/>
</dbReference>
<comment type="function">
    <text evidence="1">Broad specificity carboxypetidase that releases amino acids sequentially from the C-terminus, including neutral, aromatic, polar and basic residues.</text>
</comment>
<dbReference type="InterPro" id="IPR001333">
    <property type="entry name" value="Peptidase_M32_Taq"/>
</dbReference>
<dbReference type="PRINTS" id="PR00998">
    <property type="entry name" value="CRBOXYPTASET"/>
</dbReference>
<keyword evidence="2" id="KW-0862">Zinc</keyword>
<evidence type="ECO:0000313" key="4">
    <source>
        <dbReference type="EMBL" id="CUI17037.1"/>
    </source>
</evidence>
<evidence type="ECO:0000256" key="1">
    <source>
        <dbReference type="PIRNR" id="PIRNR006615"/>
    </source>
</evidence>
<sequence length="506" mass="58117">MEKIQKDFQKLHQLGKHTRVLQGISSLLDWDQETYMPQGSSAIRAEQLKTMAGLIHREKTSKKFANALAKLIDLRTGEVVAKDLTPQQTAAVKEWHRDYVQDTSLPAKFVEDFAKLTSQSIVVWRNAKKSNAFQQFAPFLDKIVSMNRKKADLLGYQEHPYDALIDQFEPDMKTKEVDAVFSKLRDAISPLIKKMAAQPVDDQFLFGKWDQSKQVAFSHKILEAMGYDADKGRVDFSSHPFSSSSHPTDSRITTRIHPNSLMSNIFVILHEGGHALYEMGLPQDSYGTPLGDARSLGVHESQSRWWETRIGLSKPFWKHFLPILKEIFKGQLDTITLDQFYRAINKVEPSFIRVEADEVTYPLHVILRFELEKALIEGSISVRDVPAAWNAKMEEYLGIRPENNAEGCLQDIHWAMGAFGYFPTYTLGNLYAAHLFEAFAKQYPDWEDRVAEGKLDFIKQWLHEKIYQHGRRYTTQELLKQATGHAFSADAYVQYLQSKYGKIYQL</sequence>
<dbReference type="GO" id="GO:0046872">
    <property type="term" value="F:metal ion binding"/>
    <property type="evidence" value="ECO:0007669"/>
    <property type="project" value="UniProtKB-KW"/>
</dbReference>
<dbReference type="GO" id="GO:0004181">
    <property type="term" value="F:metallocarboxypeptidase activity"/>
    <property type="evidence" value="ECO:0007669"/>
    <property type="project" value="UniProtKB-UniRule"/>
</dbReference>
<dbReference type="EMBL" id="LN879502">
    <property type="protein sequence ID" value="CUI17037.1"/>
    <property type="molecule type" value="Genomic_DNA"/>
</dbReference>
<evidence type="ECO:0000256" key="2">
    <source>
        <dbReference type="PIRSR" id="PIRSR006615-1"/>
    </source>
</evidence>
<dbReference type="PIRSF" id="PIRSF006615">
    <property type="entry name" value="Zn_crbxpep_Taq"/>
    <property type="match status" value="1"/>
</dbReference>
<keyword evidence="1 2" id="KW-0479">Metal-binding</keyword>
<dbReference type="InParanoid" id="A0A0U5JD54"/>
<dbReference type="SUPFAM" id="SSF55486">
    <property type="entry name" value="Metalloproteases ('zincins'), catalytic domain"/>
    <property type="match status" value="1"/>
</dbReference>
<accession>A0A0U5JD54</accession>
<feature type="binding site" evidence="2">
    <location>
        <position position="300"/>
    </location>
    <ligand>
        <name>Zn(2+)</name>
        <dbReference type="ChEBI" id="CHEBI:29105"/>
        <note>catalytic</note>
    </ligand>
</feature>
<feature type="binding site" evidence="2">
    <location>
        <position position="270"/>
    </location>
    <ligand>
        <name>Zn(2+)</name>
        <dbReference type="ChEBI" id="CHEBI:29105"/>
        <note>catalytic</note>
    </ligand>
</feature>
<dbReference type="Gene3D" id="1.10.1370.30">
    <property type="match status" value="1"/>
</dbReference>
<dbReference type="KEGG" id="pnl:PNK_1424"/>
<dbReference type="Pfam" id="PF02074">
    <property type="entry name" value="Peptidase_M32"/>
    <property type="match status" value="1"/>
</dbReference>
<gene>
    <name evidence="4" type="ORF">PNK_1424</name>
</gene>
<keyword evidence="1" id="KW-0482">Metalloprotease</keyword>
<dbReference type="PANTHER" id="PTHR34217:SF1">
    <property type="entry name" value="CARBOXYPEPTIDASE 1"/>
    <property type="match status" value="1"/>
</dbReference>
<comment type="catalytic activity">
    <reaction evidence="1">
        <text>Release of a C-terminal amino acid with broad specificity, except for -Pro.</text>
        <dbReference type="EC" id="3.4.17.19"/>
    </reaction>
</comment>
<dbReference type="PROSITE" id="PS52034">
    <property type="entry name" value="PEPTIDASE_M32"/>
    <property type="match status" value="1"/>
</dbReference>
<reference evidence="5" key="1">
    <citation type="submission" date="2015-09" db="EMBL/GenBank/DDBJ databases">
        <authorList>
            <person name="Bertelli C."/>
        </authorList>
    </citation>
    <scope>NUCLEOTIDE SEQUENCE [LARGE SCALE GENOMIC DNA]</scope>
    <source>
        <strain evidence="5">KNic</strain>
    </source>
</reference>
<feature type="binding site" evidence="2">
    <location>
        <position position="274"/>
    </location>
    <ligand>
        <name>Zn(2+)</name>
        <dbReference type="ChEBI" id="CHEBI:29105"/>
        <note>catalytic</note>
    </ligand>
</feature>
<name>A0A0U5JD54_9BACT</name>
<keyword evidence="1 4" id="KW-0121">Carboxypeptidase</keyword>
<dbReference type="RefSeq" id="WP_032125756.1">
    <property type="nucleotide sequence ID" value="NZ_LN879502.1"/>
</dbReference>
<evidence type="ECO:0000256" key="3">
    <source>
        <dbReference type="PIRSR" id="PIRSR006615-2"/>
    </source>
</evidence>
<dbReference type="PANTHER" id="PTHR34217">
    <property type="entry name" value="METAL-DEPENDENT CARBOXYPEPTIDASE"/>
    <property type="match status" value="1"/>
</dbReference>
<keyword evidence="5" id="KW-1185">Reference proteome</keyword>
<comment type="similarity">
    <text evidence="1">Belongs to the peptidase M32 family.</text>
</comment>
<dbReference type="GO" id="GO:0006508">
    <property type="term" value="P:proteolysis"/>
    <property type="evidence" value="ECO:0007669"/>
    <property type="project" value="UniProtKB-UniRule"/>
</dbReference>
<protein>
    <recommendedName>
        <fullName evidence="1">Metal-dependent carboxypeptidase</fullName>
        <ecNumber evidence="1">3.4.17.19</ecNumber>
    </recommendedName>
</protein>
<proteinExistence type="inferred from homology"/>
<keyword evidence="1" id="KW-0645">Protease</keyword>
<dbReference type="Proteomes" id="UP000069902">
    <property type="component" value="Chromosome cPNK"/>
</dbReference>
<keyword evidence="1 4" id="KW-0378">Hydrolase</keyword>
<evidence type="ECO:0000313" key="5">
    <source>
        <dbReference type="Proteomes" id="UP000069902"/>
    </source>
</evidence>
<dbReference type="AlphaFoldDB" id="A0A0U5JD54"/>
<organism evidence="4 5">
    <name type="scientific">Candidatus Protochlamydia naegleriophila</name>
    <dbReference type="NCBI Taxonomy" id="389348"/>
    <lineage>
        <taxon>Bacteria</taxon>
        <taxon>Pseudomonadati</taxon>
        <taxon>Chlamydiota</taxon>
        <taxon>Chlamydiia</taxon>
        <taxon>Parachlamydiales</taxon>
        <taxon>Parachlamydiaceae</taxon>
        <taxon>Candidatus Protochlamydia</taxon>
    </lineage>
</organism>
<feature type="active site" description="Proton donor/acceptor" evidence="3">
    <location>
        <position position="271"/>
    </location>
</feature>